<sequence>MEKFLHQDTILRPRPPSDMFASTMAGETARSSFRVLIPDRRHKTAGWRDEADGDDFRCDHFVSPQGEHKATIVWLHDKDDHFSDSVKFARILGHKNVNWICPPIVYTNTSYNFGSNIKQDDQETLDTAAYLVASLLSGEPPNVIKRVGGCGMGAVVALHFAKKCALGHYPINPRVVVGIDGWLSIVGSIKSSIESAVGASARVASQSILLTHETVERRLPYTSDEEVVVSLKEAGFGEVLLVPYSRLCQCVALEKWS</sequence>
<dbReference type="Gene3D" id="3.40.50.1820">
    <property type="entry name" value="alpha/beta hydrolase"/>
    <property type="match status" value="1"/>
</dbReference>
<gene>
    <name evidence="3" type="primary">LOC104744095</name>
</gene>
<proteinExistence type="predicted"/>
<dbReference type="GeneID" id="104744095"/>
<reference evidence="2" key="1">
    <citation type="journal article" date="2014" name="Nat. Commun.">
        <title>The emerging biofuel crop Camelina sativa retains a highly undifferentiated hexaploid genome structure.</title>
        <authorList>
            <person name="Kagale S."/>
            <person name="Koh C."/>
            <person name="Nixon J."/>
            <person name="Bollina V."/>
            <person name="Clarke W.E."/>
            <person name="Tuteja R."/>
            <person name="Spillane C."/>
            <person name="Robinson S.J."/>
            <person name="Links M.G."/>
            <person name="Clarke C."/>
            <person name="Higgins E.E."/>
            <person name="Huebert T."/>
            <person name="Sharpe A.G."/>
            <person name="Parkin I.A."/>
        </authorList>
    </citation>
    <scope>NUCLEOTIDE SEQUENCE [LARGE SCALE GENOMIC DNA]</scope>
    <source>
        <strain evidence="2">cv. DH55</strain>
    </source>
</reference>
<name>A0ABM1QWM7_CAMSA</name>
<dbReference type="PANTHER" id="PTHR46234">
    <property type="entry name" value="ALPHA/BETA-HYDROLASES SUPERFAMILY PROTEIN"/>
    <property type="match status" value="1"/>
</dbReference>
<feature type="compositionally biased region" description="Basic and acidic residues" evidence="1">
    <location>
        <begin position="1"/>
        <end position="11"/>
    </location>
</feature>
<accession>A0ABM1QWM7</accession>
<evidence type="ECO:0000313" key="3">
    <source>
        <dbReference type="RefSeq" id="XP_019091165.1"/>
    </source>
</evidence>
<organism evidence="2 3">
    <name type="scientific">Camelina sativa</name>
    <name type="common">False flax</name>
    <name type="synonym">Myagrum sativum</name>
    <dbReference type="NCBI Taxonomy" id="90675"/>
    <lineage>
        <taxon>Eukaryota</taxon>
        <taxon>Viridiplantae</taxon>
        <taxon>Streptophyta</taxon>
        <taxon>Embryophyta</taxon>
        <taxon>Tracheophyta</taxon>
        <taxon>Spermatophyta</taxon>
        <taxon>Magnoliopsida</taxon>
        <taxon>eudicotyledons</taxon>
        <taxon>Gunneridae</taxon>
        <taxon>Pentapetalae</taxon>
        <taxon>rosids</taxon>
        <taxon>malvids</taxon>
        <taxon>Brassicales</taxon>
        <taxon>Brassicaceae</taxon>
        <taxon>Camelineae</taxon>
        <taxon>Camelina</taxon>
    </lineage>
</organism>
<dbReference type="SUPFAM" id="SSF53474">
    <property type="entry name" value="alpha/beta-Hydrolases"/>
    <property type="match status" value="1"/>
</dbReference>
<evidence type="ECO:0000313" key="2">
    <source>
        <dbReference type="Proteomes" id="UP000694864"/>
    </source>
</evidence>
<keyword evidence="2" id="KW-1185">Reference proteome</keyword>
<reference evidence="3" key="2">
    <citation type="submission" date="2025-08" db="UniProtKB">
        <authorList>
            <consortium name="RefSeq"/>
        </authorList>
    </citation>
    <scope>IDENTIFICATION</scope>
    <source>
        <tissue evidence="3">Leaf</tissue>
    </source>
</reference>
<dbReference type="InterPro" id="IPR029058">
    <property type="entry name" value="AB_hydrolase_fold"/>
</dbReference>
<feature type="region of interest" description="Disordered" evidence="1">
    <location>
        <begin position="1"/>
        <end position="21"/>
    </location>
</feature>
<evidence type="ECO:0000256" key="1">
    <source>
        <dbReference type="SAM" id="MobiDB-lite"/>
    </source>
</evidence>
<dbReference type="Proteomes" id="UP000694864">
    <property type="component" value="Chromosome 14"/>
</dbReference>
<protein>
    <submittedName>
        <fullName evidence="3">Uncharacterized protein LOC104744095</fullName>
    </submittedName>
</protein>
<dbReference type="RefSeq" id="XP_019091165.1">
    <property type="nucleotide sequence ID" value="XM_019235620.1"/>
</dbReference>